<protein>
    <submittedName>
        <fullName evidence="1">Uncharacterized protein</fullName>
    </submittedName>
</protein>
<gene>
    <name evidence="1" type="ORF">MNB_SM-3-391</name>
</gene>
<reference evidence="1" key="1">
    <citation type="submission" date="2016-10" db="EMBL/GenBank/DDBJ databases">
        <authorList>
            <person name="de Groot N.N."/>
        </authorList>
    </citation>
    <scope>NUCLEOTIDE SEQUENCE</scope>
</reference>
<accession>A0A1W1D418</accession>
<evidence type="ECO:0000313" key="1">
    <source>
        <dbReference type="EMBL" id="SFV75371.1"/>
    </source>
</evidence>
<dbReference type="AlphaFoldDB" id="A0A1W1D418"/>
<proteinExistence type="predicted"/>
<organism evidence="1">
    <name type="scientific">hydrothermal vent metagenome</name>
    <dbReference type="NCBI Taxonomy" id="652676"/>
    <lineage>
        <taxon>unclassified sequences</taxon>
        <taxon>metagenomes</taxon>
        <taxon>ecological metagenomes</taxon>
    </lineage>
</organism>
<name>A0A1W1D418_9ZZZZ</name>
<dbReference type="EMBL" id="FPHP01000029">
    <property type="protein sequence ID" value="SFV75371.1"/>
    <property type="molecule type" value="Genomic_DNA"/>
</dbReference>
<sequence>MRFLIPMDSQDVEEAKITKLEDVKVWYQVLIEDGKVQNIAFAKDREDFSELSDGVIVIDDGEYVWPFIEMSMLILVAHTQRYFDDIIEAYIFKELHDLAY</sequence>